<dbReference type="PANTHER" id="PTHR47691">
    <property type="entry name" value="REGULATOR-RELATED"/>
    <property type="match status" value="1"/>
</dbReference>
<reference evidence="1" key="1">
    <citation type="submission" date="2023-03" db="EMBL/GenBank/DDBJ databases">
        <title>Massive genome expansion in bonnet fungi (Mycena s.s.) driven by repeated elements and novel gene families across ecological guilds.</title>
        <authorList>
            <consortium name="Lawrence Berkeley National Laboratory"/>
            <person name="Harder C.B."/>
            <person name="Miyauchi S."/>
            <person name="Viragh M."/>
            <person name="Kuo A."/>
            <person name="Thoen E."/>
            <person name="Andreopoulos B."/>
            <person name="Lu D."/>
            <person name="Skrede I."/>
            <person name="Drula E."/>
            <person name="Henrissat B."/>
            <person name="Morin E."/>
            <person name="Kohler A."/>
            <person name="Barry K."/>
            <person name="LaButti K."/>
            <person name="Morin E."/>
            <person name="Salamov A."/>
            <person name="Lipzen A."/>
            <person name="Mereny Z."/>
            <person name="Hegedus B."/>
            <person name="Baldrian P."/>
            <person name="Stursova M."/>
            <person name="Weitz H."/>
            <person name="Taylor A."/>
            <person name="Grigoriev I.V."/>
            <person name="Nagy L.G."/>
            <person name="Martin F."/>
            <person name="Kauserud H."/>
        </authorList>
    </citation>
    <scope>NUCLEOTIDE SEQUENCE</scope>
    <source>
        <strain evidence="1">CBHHK002</strain>
    </source>
</reference>
<organism evidence="1 2">
    <name type="scientific">Mycena albidolilacea</name>
    <dbReference type="NCBI Taxonomy" id="1033008"/>
    <lineage>
        <taxon>Eukaryota</taxon>
        <taxon>Fungi</taxon>
        <taxon>Dikarya</taxon>
        <taxon>Basidiomycota</taxon>
        <taxon>Agaricomycotina</taxon>
        <taxon>Agaricomycetes</taxon>
        <taxon>Agaricomycetidae</taxon>
        <taxon>Agaricales</taxon>
        <taxon>Marasmiineae</taxon>
        <taxon>Mycenaceae</taxon>
        <taxon>Mycena</taxon>
    </lineage>
</organism>
<accession>A0AAD7EH33</accession>
<dbReference type="CDD" id="cd21037">
    <property type="entry name" value="MLKL_NTD"/>
    <property type="match status" value="1"/>
</dbReference>
<dbReference type="EMBL" id="JARIHO010000048">
    <property type="protein sequence ID" value="KAJ7323003.1"/>
    <property type="molecule type" value="Genomic_DNA"/>
</dbReference>
<comment type="caution">
    <text evidence="1">The sequence shown here is derived from an EMBL/GenBank/DDBJ whole genome shotgun (WGS) entry which is preliminary data.</text>
</comment>
<dbReference type="GO" id="GO:0007166">
    <property type="term" value="P:cell surface receptor signaling pathway"/>
    <property type="evidence" value="ECO:0007669"/>
    <property type="project" value="InterPro"/>
</dbReference>
<evidence type="ECO:0000313" key="1">
    <source>
        <dbReference type="EMBL" id="KAJ7323003.1"/>
    </source>
</evidence>
<dbReference type="PANTHER" id="PTHR47691:SF3">
    <property type="entry name" value="HTH-TYPE TRANSCRIPTIONAL REGULATOR RV0890C-RELATED"/>
    <property type="match status" value="1"/>
</dbReference>
<dbReference type="InterPro" id="IPR059179">
    <property type="entry name" value="MLKL-like_MCAfunc"/>
</dbReference>
<protein>
    <submittedName>
        <fullName evidence="1">Uncharacterized protein</fullName>
    </submittedName>
</protein>
<dbReference type="SUPFAM" id="SSF52540">
    <property type="entry name" value="P-loop containing nucleoside triphosphate hydrolases"/>
    <property type="match status" value="1"/>
</dbReference>
<proteinExistence type="predicted"/>
<dbReference type="InterPro" id="IPR011990">
    <property type="entry name" value="TPR-like_helical_dom_sf"/>
</dbReference>
<gene>
    <name evidence="1" type="ORF">DFH08DRAFT_1085669</name>
</gene>
<name>A0AAD7EH33_9AGAR</name>
<sequence>MSRRIERSLVTSVLDHSLLLMVQIGEATNLGVLKGFAGVIHLVLDTCQTASGNKNEAMALAQDVGQLAMAVCSTVEELKEEIAADTELLDQISKLCLELEAVHTVLKNLFKRGSFTWLSKQSQDEVKLQRLQRDIKHAIDLFSFQSSVRLQLNISRSETLDAARKGRIVDKIREVSQIKMDEIKQVGKQTPELPLLSEAAGPVLPRVPLNLFGREEPISAAVTTIIAPTPGRVAILGAAGIGKTSVASMVLFDPRVVECFGDHRYFISCNAADAKDALLTAIAGPLGLQGNKLQKEILEALGNPEYRSLIVLDNFETPWDSSATSKKDVETFLASLCALDTLSVVITMRGSERPAGIQWSRPVLPQIGPLDVTSARKAFLALSDCLEDDPWIDPLLTAVDCVPLAIALMANLIDDLETPETLITRWHEEHSSLLHRTPDRRSSLDISIGISLNSQRMKAVPEALTLLSLISLLPDGVDNSELASIFPSIGKSRRALSTLWQTSLAYNDGYNRTRVLSPIRAHMILYHQSDSVHRESMLTYYMGLAGLSSDLGGPHGQVIVKRLTPEIGNLHSVVNLALDSTEEATMQPLLRGAITAAIKLSKFIRYTRLGNPETVRLAGVAADKLGDPVLRADVLYHLAWTLFIVTANGLDSDPERLCREALALYEEHENVLGRAECTWLLGQIYKATQRGKCKELYKQALQLAVQSQNTYCQAKCLSNLSEITFVQGGDTKTAEELSQQALKLFRELKHLTNIGMTLSLLARIAAFNNDRRANVLFEEAGVFLEQAGAHRQACIAISGKGDFAFARSDFYTARDLYNKTINALEKNGFLHSAIGGYARLSVGRTAAYLYDYSEANHWLAEAKRTLEKTSFAAHGQMLSDITYGDLAFFEAKFGEAVASYQRALHAAKSLGYPEEEALCRVKLGTLELARARPWVGVRYLIVASATQRRINDLKGLSQTFVRLGECFAADGDTATALLLFRAAYPICRKIETLRDLAGCLVGLGTLRGDRKQVLEGAQIYEQTGDTKGRERCETLLESMW</sequence>
<dbReference type="SUPFAM" id="SSF48452">
    <property type="entry name" value="TPR-like"/>
    <property type="match status" value="2"/>
</dbReference>
<evidence type="ECO:0000313" key="2">
    <source>
        <dbReference type="Proteomes" id="UP001218218"/>
    </source>
</evidence>
<dbReference type="AlphaFoldDB" id="A0AAD7EH33"/>
<dbReference type="Gene3D" id="1.25.40.10">
    <property type="entry name" value="Tetratricopeptide repeat domain"/>
    <property type="match status" value="2"/>
</dbReference>
<dbReference type="Gene3D" id="1.20.930.20">
    <property type="entry name" value="Adaptor protein Cbl, N-terminal domain"/>
    <property type="match status" value="1"/>
</dbReference>
<dbReference type="Proteomes" id="UP001218218">
    <property type="component" value="Unassembled WGS sequence"/>
</dbReference>
<dbReference type="Gene3D" id="3.40.50.300">
    <property type="entry name" value="P-loop containing nucleotide triphosphate hydrolases"/>
    <property type="match status" value="1"/>
</dbReference>
<keyword evidence="2" id="KW-1185">Reference proteome</keyword>
<dbReference type="InterPro" id="IPR027417">
    <property type="entry name" value="P-loop_NTPase"/>
</dbReference>
<dbReference type="InterPro" id="IPR036537">
    <property type="entry name" value="Adaptor_Cbl_N_dom_sf"/>
</dbReference>